<dbReference type="SMART" id="SM01135">
    <property type="entry name" value="DIRP"/>
    <property type="match status" value="1"/>
</dbReference>
<dbReference type="Pfam" id="PF00249">
    <property type="entry name" value="Myb_DNA-binding"/>
    <property type="match status" value="1"/>
</dbReference>
<name>J3KX91_ORYBR</name>
<dbReference type="OMA" id="WDHISGE"/>
<dbReference type="STRING" id="4533.J3KX91"/>
<dbReference type="InterPro" id="IPR009057">
    <property type="entry name" value="Homeodomain-like_sf"/>
</dbReference>
<dbReference type="InterPro" id="IPR017884">
    <property type="entry name" value="SANT_dom"/>
</dbReference>
<dbReference type="PANTHER" id="PTHR21689">
    <property type="entry name" value="LIN-9"/>
    <property type="match status" value="1"/>
</dbReference>
<dbReference type="GO" id="GO:0005654">
    <property type="term" value="C:nucleoplasm"/>
    <property type="evidence" value="ECO:0007669"/>
    <property type="project" value="TreeGrafter"/>
</dbReference>
<feature type="domain" description="SANT" evidence="4">
    <location>
        <begin position="73"/>
        <end position="130"/>
    </location>
</feature>
<reference evidence="5" key="1">
    <citation type="journal article" date="2013" name="Nat. Commun.">
        <title>Whole-genome sequencing of Oryza brachyantha reveals mechanisms underlying Oryza genome evolution.</title>
        <authorList>
            <person name="Chen J."/>
            <person name="Huang Q."/>
            <person name="Gao D."/>
            <person name="Wang J."/>
            <person name="Lang Y."/>
            <person name="Liu T."/>
            <person name="Li B."/>
            <person name="Bai Z."/>
            <person name="Luis Goicoechea J."/>
            <person name="Liang C."/>
            <person name="Chen C."/>
            <person name="Zhang W."/>
            <person name="Sun S."/>
            <person name="Liao Y."/>
            <person name="Zhang X."/>
            <person name="Yang L."/>
            <person name="Song C."/>
            <person name="Wang M."/>
            <person name="Shi J."/>
            <person name="Liu G."/>
            <person name="Liu J."/>
            <person name="Zhou H."/>
            <person name="Zhou W."/>
            <person name="Yu Q."/>
            <person name="An N."/>
            <person name="Chen Y."/>
            <person name="Cai Q."/>
            <person name="Wang B."/>
            <person name="Liu B."/>
            <person name="Min J."/>
            <person name="Huang Y."/>
            <person name="Wu H."/>
            <person name="Li Z."/>
            <person name="Zhang Y."/>
            <person name="Yin Y."/>
            <person name="Song W."/>
            <person name="Jiang J."/>
            <person name="Jackson S.A."/>
            <person name="Wing R.A."/>
            <person name="Wang J."/>
            <person name="Chen M."/>
        </authorList>
    </citation>
    <scope>NUCLEOTIDE SEQUENCE [LARGE SCALE GENOMIC DNA]</scope>
    <source>
        <strain evidence="5">cv. IRGC 101232</strain>
    </source>
</reference>
<dbReference type="CDD" id="cd00167">
    <property type="entry name" value="SANT"/>
    <property type="match status" value="1"/>
</dbReference>
<protein>
    <recommendedName>
        <fullName evidence="4">SANT domain-containing protein</fullName>
    </recommendedName>
</protein>
<dbReference type="GO" id="GO:0017053">
    <property type="term" value="C:transcription repressor complex"/>
    <property type="evidence" value="ECO:0007669"/>
    <property type="project" value="InterPro"/>
</dbReference>
<keyword evidence="6" id="KW-1185">Reference proteome</keyword>
<dbReference type="Pfam" id="PF06584">
    <property type="entry name" value="DIRP"/>
    <property type="match status" value="1"/>
</dbReference>
<evidence type="ECO:0000313" key="6">
    <source>
        <dbReference type="Proteomes" id="UP000006038"/>
    </source>
</evidence>
<organism evidence="5">
    <name type="scientific">Oryza brachyantha</name>
    <name type="common">malo sina</name>
    <dbReference type="NCBI Taxonomy" id="4533"/>
    <lineage>
        <taxon>Eukaryota</taxon>
        <taxon>Viridiplantae</taxon>
        <taxon>Streptophyta</taxon>
        <taxon>Embryophyta</taxon>
        <taxon>Tracheophyta</taxon>
        <taxon>Spermatophyta</taxon>
        <taxon>Magnoliopsida</taxon>
        <taxon>Liliopsida</taxon>
        <taxon>Poales</taxon>
        <taxon>Poaceae</taxon>
        <taxon>BOP clade</taxon>
        <taxon>Oryzoideae</taxon>
        <taxon>Oryzeae</taxon>
        <taxon>Oryzinae</taxon>
        <taxon>Oryza</taxon>
    </lineage>
</organism>
<dbReference type="InterPro" id="IPR001005">
    <property type="entry name" value="SANT/Myb"/>
</dbReference>
<dbReference type="PROSITE" id="PS51293">
    <property type="entry name" value="SANT"/>
    <property type="match status" value="1"/>
</dbReference>
<feature type="region of interest" description="Disordered" evidence="3">
    <location>
        <begin position="145"/>
        <end position="180"/>
    </location>
</feature>
<dbReference type="GO" id="GO:0051726">
    <property type="term" value="P:regulation of cell cycle"/>
    <property type="evidence" value="ECO:0007669"/>
    <property type="project" value="TreeGrafter"/>
</dbReference>
<feature type="compositionally biased region" description="Basic and acidic residues" evidence="3">
    <location>
        <begin position="362"/>
        <end position="375"/>
    </location>
</feature>
<dbReference type="Proteomes" id="UP000006038">
    <property type="component" value="Chromosome 1"/>
</dbReference>
<dbReference type="GO" id="GO:0006351">
    <property type="term" value="P:DNA-templated transcription"/>
    <property type="evidence" value="ECO:0007669"/>
    <property type="project" value="InterPro"/>
</dbReference>
<evidence type="ECO:0000313" key="5">
    <source>
        <dbReference type="EnsemblPlants" id="OB01G15970.1"/>
    </source>
</evidence>
<feature type="compositionally biased region" description="Basic and acidic residues" evidence="3">
    <location>
        <begin position="145"/>
        <end position="158"/>
    </location>
</feature>
<dbReference type="Gene3D" id="1.20.58.1880">
    <property type="match status" value="1"/>
</dbReference>
<evidence type="ECO:0000259" key="4">
    <source>
        <dbReference type="PROSITE" id="PS51293"/>
    </source>
</evidence>
<evidence type="ECO:0000256" key="1">
    <source>
        <dbReference type="ARBA" id="ARBA00004123"/>
    </source>
</evidence>
<reference evidence="5" key="2">
    <citation type="submission" date="2013-04" db="UniProtKB">
        <authorList>
            <consortium name="EnsemblPlants"/>
        </authorList>
    </citation>
    <scope>IDENTIFICATION</scope>
</reference>
<feature type="compositionally biased region" description="Basic and acidic residues" evidence="3">
    <location>
        <begin position="169"/>
        <end position="180"/>
    </location>
</feature>
<dbReference type="EnsemblPlants" id="OB01G15970.1">
    <property type="protein sequence ID" value="OB01G15970.1"/>
    <property type="gene ID" value="OB01G15970"/>
</dbReference>
<dbReference type="eggNOG" id="KOG1019">
    <property type="taxonomic scope" value="Eukaryota"/>
</dbReference>
<proteinExistence type="predicted"/>
<sequence>MESGKISVKEIFVGVSSQGRIFLYNKSRKISMGPAKGSRTITKITIKGYDDQQHDEDPTSSSKVKLKKRKMSDLGPQWSKDELMRFYEAYHRYGKNWKKISASVGGKSADTVEALYSAHRTFLSLPEREGTAMGFVALVTGHHNVSQDESKSHKENDQMGRSSGKARKRGEATGQKEKEVCHVHSSYHERTYGLSSFKKRYYGELVKSIPRHPTGRRTPRVPVIVPADMNAAHAAAPEIENAINYTKKDSEAINNELGCSPDGSSGISESAKVVQGQTSLETKGTVDSQIHQTLGGLKKRRIKQSMDHGQAVKDEHETTVYQSLMRMFSPDEMLVLDVLESLVTVPSKISEPKINIPSGTLGKDDSALSHRREEGPSSVKRSKQGKQAGECNSSKTRNKRRKKLIAEEAPTEEPNISNHLDLLEERQVDATGCALNSDPERGMINLPESTANISSEVPDRLPPMKPEINMSRRTKRKSMKQCGSKYAICNGADSLQARRLHHCLSSESLRRWCTYEWFYSAVDYPWFMDNDFVNYLNHAKLSHLSRLTRSEWSTIRSSLGRPRRFSDHFLVAEKEKVEDYRKKVRQYYADSRDSLPPDLARPFLIGQEVIVRHPRTRELCDGKVVMMEHDGYMVQFDRPDLGVDKVKDTDCMPVNWSDNLPDDLKKRIFLPNNSHSRAEAEQIPKLTSKENWDHISGEAEPSKTMHITSDEQIEIAVDIEGLPNKSASSNCGPLQPLQSVDDIVRARDWSKHSNGYNDELISSFVEMSLSKAKQMVDEVIQTIFENGKSSLEETVISNETTETKSPEPEFAAHSELPCNLIFNCVATILAIKHLSENRHPPANIAGVLERACLMLRPSCSENLPIYNDIENCISVIKNQIVALVPTTSSNARLPMYM</sequence>
<dbReference type="Gramene" id="OB01G15970.1">
    <property type="protein sequence ID" value="OB01G15970.1"/>
    <property type="gene ID" value="OB01G15970"/>
</dbReference>
<dbReference type="GO" id="GO:0006357">
    <property type="term" value="P:regulation of transcription by RNA polymerase II"/>
    <property type="evidence" value="ECO:0007669"/>
    <property type="project" value="TreeGrafter"/>
</dbReference>
<dbReference type="InterPro" id="IPR033471">
    <property type="entry name" value="DIRP"/>
</dbReference>
<feature type="region of interest" description="Disordered" evidence="3">
    <location>
        <begin position="351"/>
        <end position="413"/>
    </location>
</feature>
<dbReference type="AlphaFoldDB" id="J3KX91"/>
<evidence type="ECO:0000256" key="3">
    <source>
        <dbReference type="SAM" id="MobiDB-lite"/>
    </source>
</evidence>
<evidence type="ECO:0000256" key="2">
    <source>
        <dbReference type="ARBA" id="ARBA00023242"/>
    </source>
</evidence>
<comment type="subcellular location">
    <subcellularLocation>
        <location evidence="1">Nucleus</location>
    </subcellularLocation>
</comment>
<dbReference type="HOGENOM" id="CLU_007109_0_0_1"/>
<dbReference type="SUPFAM" id="SSF46689">
    <property type="entry name" value="Homeodomain-like"/>
    <property type="match status" value="1"/>
</dbReference>
<dbReference type="InterPro" id="IPR010561">
    <property type="entry name" value="LIN-9/ALY1"/>
</dbReference>
<keyword evidence="2" id="KW-0539">Nucleus</keyword>
<dbReference type="GO" id="GO:0003677">
    <property type="term" value="F:DNA binding"/>
    <property type="evidence" value="ECO:0007669"/>
    <property type="project" value="TreeGrafter"/>
</dbReference>
<accession>J3KX91</accession>
<dbReference type="PANTHER" id="PTHR21689:SF5">
    <property type="entry name" value="PROTEIN ALWAYS EARLY 1-RELATED"/>
    <property type="match status" value="1"/>
</dbReference>